<name>A0A7W7W0C8_9ACTN</name>
<dbReference type="PROSITE" id="PS51257">
    <property type="entry name" value="PROKAR_LIPOPROTEIN"/>
    <property type="match status" value="1"/>
</dbReference>
<accession>A0A7W7W0C8</accession>
<dbReference type="Proteomes" id="UP000523007">
    <property type="component" value="Unassembled WGS sequence"/>
</dbReference>
<dbReference type="RefSeq" id="WP_184574501.1">
    <property type="nucleotide sequence ID" value="NZ_JACHJT010000001.1"/>
</dbReference>
<reference evidence="2 3" key="1">
    <citation type="submission" date="2020-08" db="EMBL/GenBank/DDBJ databases">
        <title>Sequencing the genomes of 1000 actinobacteria strains.</title>
        <authorList>
            <person name="Klenk H.-P."/>
        </authorList>
    </citation>
    <scope>NUCLEOTIDE SEQUENCE [LARGE SCALE GENOMIC DNA]</scope>
    <source>
        <strain evidence="2 3">DSM 102030</strain>
    </source>
</reference>
<gene>
    <name evidence="2" type="ORF">F4561_000592</name>
</gene>
<protein>
    <submittedName>
        <fullName evidence="2">Uncharacterized protein</fullName>
    </submittedName>
</protein>
<proteinExistence type="predicted"/>
<evidence type="ECO:0000313" key="3">
    <source>
        <dbReference type="Proteomes" id="UP000523007"/>
    </source>
</evidence>
<comment type="caution">
    <text evidence="2">The sequence shown here is derived from an EMBL/GenBank/DDBJ whole genome shotgun (WGS) entry which is preliminary data.</text>
</comment>
<feature type="chain" id="PRO_5039027346" evidence="1">
    <location>
        <begin position="19"/>
        <end position="213"/>
    </location>
</feature>
<dbReference type="EMBL" id="JACHJT010000001">
    <property type="protein sequence ID" value="MBB4929772.1"/>
    <property type="molecule type" value="Genomic_DNA"/>
</dbReference>
<keyword evidence="3" id="KW-1185">Reference proteome</keyword>
<evidence type="ECO:0000313" key="2">
    <source>
        <dbReference type="EMBL" id="MBB4929772.1"/>
    </source>
</evidence>
<organism evidence="2 3">
    <name type="scientific">Lipingzhangella halophila</name>
    <dbReference type="NCBI Taxonomy" id="1783352"/>
    <lineage>
        <taxon>Bacteria</taxon>
        <taxon>Bacillati</taxon>
        <taxon>Actinomycetota</taxon>
        <taxon>Actinomycetes</taxon>
        <taxon>Streptosporangiales</taxon>
        <taxon>Nocardiopsidaceae</taxon>
        <taxon>Lipingzhangella</taxon>
    </lineage>
</organism>
<dbReference type="AlphaFoldDB" id="A0A7W7W0C8"/>
<keyword evidence="1" id="KW-0732">Signal</keyword>
<evidence type="ECO:0000256" key="1">
    <source>
        <dbReference type="SAM" id="SignalP"/>
    </source>
</evidence>
<sequence length="213" mass="22425">MSVRVFCGPLVLSLALLAACSGQTDVMPGIAHPAASASDGYRLEDGDTLHDFNGINVVLPSGWQARVSGDCLTPPGVKVSETSAPQGPSCPTAALRIRIGAAANGYIDSEGEQLDAADGWWRPETKCPSSDGPETQPILAQSTDRGSFTVVSGERVEVGEWSLTCADGARFGSRIWYIPEADLEFGVAAMVDDVSADEYDQVVRSLDLSGYVN</sequence>
<feature type="signal peptide" evidence="1">
    <location>
        <begin position="1"/>
        <end position="18"/>
    </location>
</feature>